<dbReference type="EMBL" id="AWWV01016073">
    <property type="protein sequence ID" value="OMO50651.1"/>
    <property type="molecule type" value="Genomic_DNA"/>
</dbReference>
<reference evidence="1 2" key="1">
    <citation type="submission" date="2013-09" db="EMBL/GenBank/DDBJ databases">
        <title>Corchorus capsularis genome sequencing.</title>
        <authorList>
            <person name="Alam M."/>
            <person name="Haque M.S."/>
            <person name="Islam M.S."/>
            <person name="Emdad E.M."/>
            <person name="Islam M.M."/>
            <person name="Ahmed B."/>
            <person name="Halim A."/>
            <person name="Hossen Q.M.M."/>
            <person name="Hossain M.Z."/>
            <person name="Ahmed R."/>
            <person name="Khan M.M."/>
            <person name="Islam R."/>
            <person name="Rashid M.M."/>
            <person name="Khan S.A."/>
            <person name="Rahman M.S."/>
            <person name="Alam M."/>
        </authorList>
    </citation>
    <scope>NUCLEOTIDE SEQUENCE [LARGE SCALE GENOMIC DNA]</scope>
    <source>
        <strain evidence="2">cv. CVL-1</strain>
        <tissue evidence="1">Whole seedling</tissue>
    </source>
</reference>
<dbReference type="AlphaFoldDB" id="A0A1R3FXU1"/>
<name>A0A1R3FXU1_COCAP</name>
<organism evidence="1 2">
    <name type="scientific">Corchorus capsularis</name>
    <name type="common">Jute</name>
    <dbReference type="NCBI Taxonomy" id="210143"/>
    <lineage>
        <taxon>Eukaryota</taxon>
        <taxon>Viridiplantae</taxon>
        <taxon>Streptophyta</taxon>
        <taxon>Embryophyta</taxon>
        <taxon>Tracheophyta</taxon>
        <taxon>Spermatophyta</taxon>
        <taxon>Magnoliopsida</taxon>
        <taxon>eudicotyledons</taxon>
        <taxon>Gunneridae</taxon>
        <taxon>Pentapetalae</taxon>
        <taxon>rosids</taxon>
        <taxon>malvids</taxon>
        <taxon>Malvales</taxon>
        <taxon>Malvaceae</taxon>
        <taxon>Grewioideae</taxon>
        <taxon>Apeibeae</taxon>
        <taxon>Corchorus</taxon>
    </lineage>
</organism>
<evidence type="ECO:0000313" key="1">
    <source>
        <dbReference type="EMBL" id="OMO50651.1"/>
    </source>
</evidence>
<evidence type="ECO:0000313" key="2">
    <source>
        <dbReference type="Proteomes" id="UP000188268"/>
    </source>
</evidence>
<sequence length="19" mass="1971">GSHKTVLGKAEDNNSKTGQ</sequence>
<gene>
    <name evidence="1" type="ORF">CCACVL1_30333</name>
</gene>
<keyword evidence="2" id="KW-1185">Reference proteome</keyword>
<proteinExistence type="predicted"/>
<feature type="non-terminal residue" evidence="1">
    <location>
        <position position="1"/>
    </location>
</feature>
<protein>
    <submittedName>
        <fullName evidence="1">Uncharacterized protein</fullName>
    </submittedName>
</protein>
<comment type="caution">
    <text evidence="1">The sequence shown here is derived from an EMBL/GenBank/DDBJ whole genome shotgun (WGS) entry which is preliminary data.</text>
</comment>
<accession>A0A1R3FXU1</accession>
<dbReference type="Proteomes" id="UP000188268">
    <property type="component" value="Unassembled WGS sequence"/>
</dbReference>